<dbReference type="AlphaFoldDB" id="A0A7W4YUW9"/>
<evidence type="ECO:0000313" key="1">
    <source>
        <dbReference type="EMBL" id="MBB3017827.1"/>
    </source>
</evidence>
<dbReference type="EMBL" id="JACHWB010000001">
    <property type="protein sequence ID" value="MBB3017827.1"/>
    <property type="molecule type" value="Genomic_DNA"/>
</dbReference>
<comment type="caution">
    <text evidence="1">The sequence shown here is derived from an EMBL/GenBank/DDBJ whole genome shotgun (WGS) entry which is preliminary data.</text>
</comment>
<organism evidence="1 2">
    <name type="scientific">Microvirga lupini</name>
    <dbReference type="NCBI Taxonomy" id="420324"/>
    <lineage>
        <taxon>Bacteria</taxon>
        <taxon>Pseudomonadati</taxon>
        <taxon>Pseudomonadota</taxon>
        <taxon>Alphaproteobacteria</taxon>
        <taxon>Hyphomicrobiales</taxon>
        <taxon>Methylobacteriaceae</taxon>
        <taxon>Microvirga</taxon>
    </lineage>
</organism>
<dbReference type="Proteomes" id="UP000532010">
    <property type="component" value="Unassembled WGS sequence"/>
</dbReference>
<proteinExistence type="predicted"/>
<keyword evidence="2" id="KW-1185">Reference proteome</keyword>
<accession>A0A7W4YUW9</accession>
<protein>
    <submittedName>
        <fullName evidence="1">Uncharacterized protein</fullName>
    </submittedName>
</protein>
<gene>
    <name evidence="1" type="ORF">FHR70_000867</name>
</gene>
<name>A0A7W4YUW9_9HYPH</name>
<sequence length="39" mass="4520">MFLAFILSRLNRSARFSWSPALNLEDRTIYSTLIPGAQY</sequence>
<evidence type="ECO:0000313" key="2">
    <source>
        <dbReference type="Proteomes" id="UP000532010"/>
    </source>
</evidence>
<reference evidence="1 2" key="1">
    <citation type="submission" date="2020-08" db="EMBL/GenBank/DDBJ databases">
        <title>The Agave Microbiome: Exploring the role of microbial communities in plant adaptations to desert environments.</title>
        <authorList>
            <person name="Partida-Martinez L.P."/>
        </authorList>
    </citation>
    <scope>NUCLEOTIDE SEQUENCE [LARGE SCALE GENOMIC DNA]</scope>
    <source>
        <strain evidence="1 2">AT3.9</strain>
    </source>
</reference>